<dbReference type="GO" id="GO:0046872">
    <property type="term" value="F:metal ion binding"/>
    <property type="evidence" value="ECO:0007669"/>
    <property type="project" value="UniProtKB-KW"/>
</dbReference>
<evidence type="ECO:0000256" key="4">
    <source>
        <dbReference type="ARBA" id="ARBA00022801"/>
    </source>
</evidence>
<keyword evidence="6" id="KW-0482">Metalloprotease</keyword>
<evidence type="ECO:0000259" key="7">
    <source>
        <dbReference type="Pfam" id="PF01551"/>
    </source>
</evidence>
<keyword evidence="4 8" id="KW-0378">Hydrolase</keyword>
<dbReference type="PANTHER" id="PTHR21666:SF288">
    <property type="entry name" value="CELL DIVISION PROTEIN YTFB"/>
    <property type="match status" value="1"/>
</dbReference>
<keyword evidence="9" id="KW-1185">Reference proteome</keyword>
<dbReference type="Proteomes" id="UP000094622">
    <property type="component" value="Unassembled WGS sequence"/>
</dbReference>
<evidence type="ECO:0000256" key="2">
    <source>
        <dbReference type="ARBA" id="ARBA00022670"/>
    </source>
</evidence>
<name>A0A1E3GX92_9HYPH</name>
<dbReference type="GO" id="GO:0004222">
    <property type="term" value="F:metalloendopeptidase activity"/>
    <property type="evidence" value="ECO:0007669"/>
    <property type="project" value="TreeGrafter"/>
</dbReference>
<gene>
    <name evidence="8" type="primary">mepM_2</name>
    <name evidence="8" type="ORF">A6302_04025</name>
</gene>
<dbReference type="EMBL" id="MCRJ01000146">
    <property type="protein sequence ID" value="ODN68670.1"/>
    <property type="molecule type" value="Genomic_DNA"/>
</dbReference>
<keyword evidence="5" id="KW-0862">Zinc</keyword>
<evidence type="ECO:0000256" key="1">
    <source>
        <dbReference type="ARBA" id="ARBA00001947"/>
    </source>
</evidence>
<dbReference type="EC" id="3.4.24.-" evidence="8"/>
<keyword evidence="3" id="KW-0479">Metal-binding</keyword>
<dbReference type="InterPro" id="IPR050570">
    <property type="entry name" value="Cell_wall_metabolism_enzyme"/>
</dbReference>
<dbReference type="AlphaFoldDB" id="A0A1E3GX92"/>
<dbReference type="Pfam" id="PF01551">
    <property type="entry name" value="Peptidase_M23"/>
    <property type="match status" value="1"/>
</dbReference>
<evidence type="ECO:0000313" key="9">
    <source>
        <dbReference type="Proteomes" id="UP000094622"/>
    </source>
</evidence>
<evidence type="ECO:0000256" key="3">
    <source>
        <dbReference type="ARBA" id="ARBA00022723"/>
    </source>
</evidence>
<reference evidence="8 9" key="1">
    <citation type="submission" date="2016-07" db="EMBL/GenBank/DDBJ databases">
        <title>Draft Genome Sequence of Methylobrevis pamukkalensis PK2.</title>
        <authorList>
            <person name="Vasilenko O.V."/>
            <person name="Doronina N.V."/>
            <person name="Shmareva M.N."/>
            <person name="Tarlachkov S.V."/>
            <person name="Mustakhimov I."/>
            <person name="Trotsenko Y.A."/>
        </authorList>
    </citation>
    <scope>NUCLEOTIDE SEQUENCE [LARGE SCALE GENOMIC DNA]</scope>
    <source>
        <strain evidence="8 9">PK2</strain>
    </source>
</reference>
<comment type="cofactor">
    <cofactor evidence="1">
        <name>Zn(2+)</name>
        <dbReference type="ChEBI" id="CHEBI:29105"/>
    </cofactor>
</comment>
<dbReference type="Gene3D" id="2.70.70.10">
    <property type="entry name" value="Glucose Permease (Domain IIA)"/>
    <property type="match status" value="1"/>
</dbReference>
<organism evidence="8 9">
    <name type="scientific">Methylobrevis pamukkalensis</name>
    <dbReference type="NCBI Taxonomy" id="1439726"/>
    <lineage>
        <taxon>Bacteria</taxon>
        <taxon>Pseudomonadati</taxon>
        <taxon>Pseudomonadota</taxon>
        <taxon>Alphaproteobacteria</taxon>
        <taxon>Hyphomicrobiales</taxon>
        <taxon>Pleomorphomonadaceae</taxon>
        <taxon>Methylobrevis</taxon>
    </lineage>
</organism>
<dbReference type="GO" id="GO:0006508">
    <property type="term" value="P:proteolysis"/>
    <property type="evidence" value="ECO:0007669"/>
    <property type="project" value="UniProtKB-KW"/>
</dbReference>
<protein>
    <submittedName>
        <fullName evidence="8">Murein DD-endopeptidase MepM</fullName>
        <ecNumber evidence="8">3.4.24.-</ecNumber>
    </submittedName>
</protein>
<sequence length="169" mass="18194">MRKPMSVGTFRRGFGMQRHPLLGYARMHTGVDWSAPRGTPIMSSGDGEIIKAGWMSGYGNYIEVRHSNGYATAYAHMTGFAKGMKKGARVRQGQVIGYVGSTGLSTGPHLHFEILVNDRQVDPMRIRLPEGKTLEGEALASFESERARIDALVNGTPATLAAAGTIEGG</sequence>
<dbReference type="PANTHER" id="PTHR21666">
    <property type="entry name" value="PEPTIDASE-RELATED"/>
    <property type="match status" value="1"/>
</dbReference>
<accession>A0A1E3GX92</accession>
<comment type="caution">
    <text evidence="8">The sequence shown here is derived from an EMBL/GenBank/DDBJ whole genome shotgun (WGS) entry which is preliminary data.</text>
</comment>
<evidence type="ECO:0000313" key="8">
    <source>
        <dbReference type="EMBL" id="ODN68670.1"/>
    </source>
</evidence>
<evidence type="ECO:0000256" key="6">
    <source>
        <dbReference type="ARBA" id="ARBA00023049"/>
    </source>
</evidence>
<keyword evidence="2" id="KW-0645">Protease</keyword>
<feature type="domain" description="M23ase beta-sheet core" evidence="7">
    <location>
        <begin position="26"/>
        <end position="123"/>
    </location>
</feature>
<dbReference type="CDD" id="cd12797">
    <property type="entry name" value="M23_peptidase"/>
    <property type="match status" value="1"/>
</dbReference>
<proteinExistence type="predicted"/>
<evidence type="ECO:0000256" key="5">
    <source>
        <dbReference type="ARBA" id="ARBA00022833"/>
    </source>
</evidence>
<dbReference type="InterPro" id="IPR011055">
    <property type="entry name" value="Dup_hybrid_motif"/>
</dbReference>
<dbReference type="SUPFAM" id="SSF51261">
    <property type="entry name" value="Duplicated hybrid motif"/>
    <property type="match status" value="1"/>
</dbReference>
<dbReference type="InterPro" id="IPR016047">
    <property type="entry name" value="M23ase_b-sheet_dom"/>
</dbReference>